<evidence type="ECO:0000256" key="1">
    <source>
        <dbReference type="ARBA" id="ARBA00004418"/>
    </source>
</evidence>
<evidence type="ECO:0000256" key="5">
    <source>
        <dbReference type="SAM" id="SignalP"/>
    </source>
</evidence>
<dbReference type="PANTHER" id="PTHR30290">
    <property type="entry name" value="PERIPLASMIC BINDING COMPONENT OF ABC TRANSPORTER"/>
    <property type="match status" value="1"/>
</dbReference>
<dbReference type="AlphaFoldDB" id="K2HP74"/>
<dbReference type="InterPro" id="IPR039424">
    <property type="entry name" value="SBP_5"/>
</dbReference>
<dbReference type="PANTHER" id="PTHR30290:SF9">
    <property type="entry name" value="OLIGOPEPTIDE-BINDING PROTEIN APPA"/>
    <property type="match status" value="1"/>
</dbReference>
<dbReference type="GO" id="GO:1904680">
    <property type="term" value="F:peptide transmembrane transporter activity"/>
    <property type="evidence" value="ECO:0007669"/>
    <property type="project" value="TreeGrafter"/>
</dbReference>
<dbReference type="SUPFAM" id="SSF53850">
    <property type="entry name" value="Periplasmic binding protein-like II"/>
    <property type="match status" value="1"/>
</dbReference>
<proteinExistence type="inferred from homology"/>
<evidence type="ECO:0000256" key="2">
    <source>
        <dbReference type="ARBA" id="ARBA00005695"/>
    </source>
</evidence>
<organism evidence="7 8">
    <name type="scientific">Oceaniovalibus guishaninsula JLT2003</name>
    <dbReference type="NCBI Taxonomy" id="1231392"/>
    <lineage>
        <taxon>Bacteria</taxon>
        <taxon>Pseudomonadati</taxon>
        <taxon>Pseudomonadota</taxon>
        <taxon>Alphaproteobacteria</taxon>
        <taxon>Rhodobacterales</taxon>
        <taxon>Roseobacteraceae</taxon>
        <taxon>Oceaniovalibus</taxon>
    </lineage>
</organism>
<dbReference type="GO" id="GO:0030288">
    <property type="term" value="C:outer membrane-bounded periplasmic space"/>
    <property type="evidence" value="ECO:0007669"/>
    <property type="project" value="UniProtKB-ARBA"/>
</dbReference>
<dbReference type="RefSeq" id="WP_007426639.1">
    <property type="nucleotide sequence ID" value="NZ_AMGO01000021.1"/>
</dbReference>
<keyword evidence="4 5" id="KW-0732">Signal</keyword>
<feature type="signal peptide" evidence="5">
    <location>
        <begin position="1"/>
        <end position="27"/>
    </location>
</feature>
<reference evidence="7 8" key="1">
    <citation type="journal article" date="2012" name="J. Bacteriol.">
        <title>Draft Genome Sequence of Oceaniovalibus guishaninsula JLT2003T.</title>
        <authorList>
            <person name="Tang K."/>
            <person name="Liu K."/>
            <person name="Jiao N."/>
        </authorList>
    </citation>
    <scope>NUCLEOTIDE SEQUENCE [LARGE SCALE GENOMIC DNA]</scope>
    <source>
        <strain evidence="7 8">JLT2003</strain>
    </source>
</reference>
<dbReference type="GO" id="GO:0015833">
    <property type="term" value="P:peptide transport"/>
    <property type="evidence" value="ECO:0007669"/>
    <property type="project" value="TreeGrafter"/>
</dbReference>
<evidence type="ECO:0000313" key="7">
    <source>
        <dbReference type="EMBL" id="EKE44649.1"/>
    </source>
</evidence>
<dbReference type="Pfam" id="PF00496">
    <property type="entry name" value="SBP_bac_5"/>
    <property type="match status" value="1"/>
</dbReference>
<dbReference type="STRING" id="1231392.OCGS_1487"/>
<dbReference type="Gene3D" id="3.40.190.10">
    <property type="entry name" value="Periplasmic binding protein-like II"/>
    <property type="match status" value="1"/>
</dbReference>
<gene>
    <name evidence="7" type="ORF">OCGS_1487</name>
</gene>
<comment type="subcellular location">
    <subcellularLocation>
        <location evidence="1">Periplasm</location>
    </subcellularLocation>
</comment>
<protein>
    <submittedName>
        <fullName evidence="7">Extracellular solute-binding protein</fullName>
    </submittedName>
</protein>
<dbReference type="Proteomes" id="UP000006765">
    <property type="component" value="Unassembled WGS sequence"/>
</dbReference>
<dbReference type="Gene3D" id="3.10.105.10">
    <property type="entry name" value="Dipeptide-binding Protein, Domain 3"/>
    <property type="match status" value="1"/>
</dbReference>
<comment type="caution">
    <text evidence="7">The sequence shown here is derived from an EMBL/GenBank/DDBJ whole genome shotgun (WGS) entry which is preliminary data.</text>
</comment>
<evidence type="ECO:0000256" key="3">
    <source>
        <dbReference type="ARBA" id="ARBA00022448"/>
    </source>
</evidence>
<evidence type="ECO:0000259" key="6">
    <source>
        <dbReference type="Pfam" id="PF00496"/>
    </source>
</evidence>
<accession>K2HP74</accession>
<dbReference type="PATRIC" id="fig|1231392.3.peg.1493"/>
<dbReference type="CDD" id="cd08498">
    <property type="entry name" value="PBP2_NikA_DppA_OppA_like_2"/>
    <property type="match status" value="1"/>
</dbReference>
<sequence length="533" mass="58725">MPTTHRKAAAIGLTALLLAGTAIPAGAETLRWARAGDALTLDPHAQNENPTVTLSHQIMEPLVIRDQNAEIVPALATEWAVSDDDPNVWIFKLREGVKFHDGADFTASDAKFSLDRARGPNSNFKELLASIKEVRAPDDLTLEIETDGPNPIMPANLTNLFMMDQQWAEANNATEVQDYAAGEDTFAAKNANGTGPYKLVSREPDVRTVLEVNEDYWGKDEYPLEVTRIEYTPIQNAATRVAALLSGEVDFIQDVPVQDLGRVGQTAGLEVRSRPQNRSIFFGLQSGAEDIASDNIDGRNPLASKEVRQAMNLAINRDAIRQVVMRDQSVPSGVIAPPLVNGWTEELDKLPEGTIEDARALMEQAGYGDGFSIRLDCPNDRYVNDEAICQAVVGMMAQIGIDVNLDAKPKAQYFPLITSGNGETDFYMVGWGVPTFDSEYIFNFLVHSRDGDYGSWNATGFSDPELDAKIESLASNTDIEARDAAIREIWDRVQDEVLYLPLHNQVLNWGLKDSVVAEVDPEDAPKFKTFRLN</sequence>
<feature type="chain" id="PRO_5003861223" evidence="5">
    <location>
        <begin position="28"/>
        <end position="533"/>
    </location>
</feature>
<dbReference type="eggNOG" id="COG0747">
    <property type="taxonomic scope" value="Bacteria"/>
</dbReference>
<feature type="domain" description="Solute-binding protein family 5" evidence="6">
    <location>
        <begin position="70"/>
        <end position="451"/>
    </location>
</feature>
<dbReference type="PIRSF" id="PIRSF002741">
    <property type="entry name" value="MppA"/>
    <property type="match status" value="1"/>
</dbReference>
<evidence type="ECO:0000256" key="4">
    <source>
        <dbReference type="ARBA" id="ARBA00022729"/>
    </source>
</evidence>
<dbReference type="InterPro" id="IPR000914">
    <property type="entry name" value="SBP_5_dom"/>
</dbReference>
<name>K2HP74_9RHOB</name>
<dbReference type="InterPro" id="IPR030678">
    <property type="entry name" value="Peptide/Ni-bd"/>
</dbReference>
<dbReference type="GO" id="GO:0043190">
    <property type="term" value="C:ATP-binding cassette (ABC) transporter complex"/>
    <property type="evidence" value="ECO:0007669"/>
    <property type="project" value="InterPro"/>
</dbReference>
<dbReference type="EMBL" id="AMGO01000021">
    <property type="protein sequence ID" value="EKE44649.1"/>
    <property type="molecule type" value="Genomic_DNA"/>
</dbReference>
<comment type="similarity">
    <text evidence="2">Belongs to the bacterial solute-binding protein 5 family.</text>
</comment>
<dbReference type="OrthoDB" id="9803988at2"/>
<keyword evidence="3" id="KW-0813">Transport</keyword>
<keyword evidence="8" id="KW-1185">Reference proteome</keyword>
<evidence type="ECO:0000313" key="8">
    <source>
        <dbReference type="Proteomes" id="UP000006765"/>
    </source>
</evidence>